<dbReference type="EMBL" id="CM007650">
    <property type="protein sequence ID" value="ONM52799.1"/>
    <property type="molecule type" value="Genomic_DNA"/>
</dbReference>
<dbReference type="Gramene" id="Zm00001eb304970_T001">
    <property type="protein sequence ID" value="Zm00001eb304970_P001"/>
    <property type="gene ID" value="Zm00001eb304970"/>
</dbReference>
<evidence type="ECO:0000313" key="7">
    <source>
        <dbReference type="EMBL" id="ONM52795.1"/>
    </source>
</evidence>
<dbReference type="AlphaFoldDB" id="A0A1D6HX49"/>
<dbReference type="Pfam" id="PF13920">
    <property type="entry name" value="zf-C3HC4_3"/>
    <property type="match status" value="1"/>
</dbReference>
<organism evidence="7">
    <name type="scientific">Zea mays</name>
    <name type="common">Maize</name>
    <dbReference type="NCBI Taxonomy" id="4577"/>
    <lineage>
        <taxon>Eukaryota</taxon>
        <taxon>Viridiplantae</taxon>
        <taxon>Streptophyta</taxon>
        <taxon>Embryophyta</taxon>
        <taxon>Tracheophyta</taxon>
        <taxon>Spermatophyta</taxon>
        <taxon>Magnoliopsida</taxon>
        <taxon>Liliopsida</taxon>
        <taxon>Poales</taxon>
        <taxon>Poaceae</taxon>
        <taxon>PACMAD clade</taxon>
        <taxon>Panicoideae</taxon>
        <taxon>Andropogonodae</taxon>
        <taxon>Andropogoneae</taxon>
        <taxon>Tripsacinae</taxon>
        <taxon>Zea</taxon>
    </lineage>
</organism>
<sequence>MDNLKTHSEYADQPQGPQANAVSFALPTGQVLDLDSHMIGQQHTNLSSFWFSLEQHRLQLDQALQLHNQQLQVSLQQQISMQNSTLLNLVESMTRDVLMQKNDEIASLRVELQRNQEDLETTLHDRDEWMKVAMAAYEINQTLIRMLRTVQLEANSHVSSNDLDAPSYSEASSMARTALETAQPNLICKVCNSGNAGVLMLPCQHLCACKPCVAWLATCPICGAVKTDAIEARFVYKK</sequence>
<dbReference type="Proteomes" id="UP000007305">
    <property type="component" value="Chromosome 7"/>
</dbReference>
<dbReference type="RefSeq" id="XP_008652245.1">
    <property type="nucleotide sequence ID" value="XM_008654023.3"/>
</dbReference>
<evidence type="ECO:0000256" key="1">
    <source>
        <dbReference type="ARBA" id="ARBA00022723"/>
    </source>
</evidence>
<dbReference type="OMA" id="EARFVYK"/>
<evidence type="ECO:0000256" key="3">
    <source>
        <dbReference type="ARBA" id="ARBA00022833"/>
    </source>
</evidence>
<dbReference type="PaxDb" id="4577-GRMZM2G006399_P01"/>
<dbReference type="KEGG" id="zma:103632205"/>
<evidence type="ECO:0000256" key="2">
    <source>
        <dbReference type="ARBA" id="ARBA00022771"/>
    </source>
</evidence>
<dbReference type="RefSeq" id="XP_008652250.1">
    <property type="nucleotide sequence ID" value="XM_008654028.3"/>
</dbReference>
<dbReference type="Gene3D" id="3.30.40.10">
    <property type="entry name" value="Zinc/RING finger domain, C3HC4 (zinc finger)"/>
    <property type="match status" value="1"/>
</dbReference>
<evidence type="ECO:0000256" key="4">
    <source>
        <dbReference type="PROSITE-ProRule" id="PRU00175"/>
    </source>
</evidence>
<gene>
    <name evidence="8" type="primary">LOC103632205</name>
    <name evidence="7" type="ORF">ZEAMMB73_Zm00001d019370</name>
</gene>
<proteinExistence type="predicted"/>
<dbReference type="FunFam" id="3.30.40.10:FF:000543">
    <property type="entry name" value="S-ribonuclease binding protein SBP1"/>
    <property type="match status" value="1"/>
</dbReference>
<evidence type="ECO:0000313" key="9">
    <source>
        <dbReference type="Proteomes" id="UP000007305"/>
    </source>
</evidence>
<evidence type="ECO:0000259" key="6">
    <source>
        <dbReference type="PROSITE" id="PS50089"/>
    </source>
</evidence>
<dbReference type="InterPro" id="IPR001841">
    <property type="entry name" value="Znf_RING"/>
</dbReference>
<dbReference type="EMBL" id="CM007650">
    <property type="protein sequence ID" value="ONM52794.1"/>
    <property type="molecule type" value="Genomic_DNA"/>
</dbReference>
<dbReference type="EMBL" id="CM007650">
    <property type="protein sequence ID" value="ONM52795.1"/>
    <property type="molecule type" value="Genomic_DNA"/>
</dbReference>
<keyword evidence="3" id="KW-0862">Zinc</keyword>
<dbReference type="RefSeq" id="XP_008652244.1">
    <property type="nucleotide sequence ID" value="XM_008654022.3"/>
</dbReference>
<keyword evidence="1" id="KW-0479">Metal-binding</keyword>
<dbReference type="SMR" id="A0A1D6HX49"/>
<feature type="region of interest" description="Disordered" evidence="5">
    <location>
        <begin position="1"/>
        <end position="20"/>
    </location>
</feature>
<evidence type="ECO:0000313" key="8">
    <source>
        <dbReference type="EnsemblPlants" id="Zm00001eb304970_P001"/>
    </source>
</evidence>
<reference evidence="8" key="3">
    <citation type="submission" date="2021-05" db="UniProtKB">
        <authorList>
            <consortium name="EnsemblPlants"/>
        </authorList>
    </citation>
    <scope>IDENTIFICATION</scope>
    <source>
        <strain evidence="8">cv. B73</strain>
    </source>
</reference>
<dbReference type="EMBL" id="CM007650">
    <property type="protein sequence ID" value="ONM52798.1"/>
    <property type="molecule type" value="Genomic_DNA"/>
</dbReference>
<protein>
    <recommendedName>
        <fullName evidence="6">RING-type domain-containing protein</fullName>
    </recommendedName>
</protein>
<dbReference type="PROSITE" id="PS50089">
    <property type="entry name" value="ZF_RING_2"/>
    <property type="match status" value="1"/>
</dbReference>
<dbReference type="ExpressionAtlas" id="A0A1D6HX49">
    <property type="expression patterns" value="baseline and differential"/>
</dbReference>
<dbReference type="RefSeq" id="XP_008652249.1">
    <property type="nucleotide sequence ID" value="XM_008654027.3"/>
</dbReference>
<dbReference type="STRING" id="4577.A0A1D6HX49"/>
<feature type="domain" description="RING-type" evidence="6">
    <location>
        <begin position="188"/>
        <end position="222"/>
    </location>
</feature>
<dbReference type="OrthoDB" id="1711136at2759"/>
<reference evidence="7 9" key="1">
    <citation type="submission" date="2015-12" db="EMBL/GenBank/DDBJ databases">
        <title>Update maize B73 reference genome by single molecule sequencing technologies.</title>
        <authorList>
            <consortium name="Maize Genome Sequencing Project"/>
            <person name="Ware D."/>
        </authorList>
    </citation>
    <scope>NUCLEOTIDE SEQUENCE [LARGE SCALE GENOMIC DNA]</scope>
    <source>
        <strain evidence="9">cv. B73</strain>
        <tissue evidence="7">Seedling</tissue>
    </source>
</reference>
<evidence type="ECO:0000256" key="5">
    <source>
        <dbReference type="SAM" id="MobiDB-lite"/>
    </source>
</evidence>
<dbReference type="GeneID" id="103632205"/>
<reference evidence="8" key="2">
    <citation type="submission" date="2019-07" db="EMBL/GenBank/DDBJ databases">
        <authorList>
            <person name="Seetharam A."/>
            <person name="Woodhouse M."/>
            <person name="Cannon E."/>
        </authorList>
    </citation>
    <scope>NUCLEOTIDE SEQUENCE [LARGE SCALE GENOMIC DNA]</scope>
    <source>
        <strain evidence="8">cv. B73</strain>
    </source>
</reference>
<dbReference type="SUPFAM" id="SSF57850">
    <property type="entry name" value="RING/U-box"/>
    <property type="match status" value="1"/>
</dbReference>
<keyword evidence="9" id="KW-1185">Reference proteome</keyword>
<name>A0A1D6HX49_MAIZE</name>
<feature type="compositionally biased region" description="Basic and acidic residues" evidence="5">
    <location>
        <begin position="1"/>
        <end position="10"/>
    </location>
</feature>
<dbReference type="PIRSF" id="PIRSF036836">
    <property type="entry name" value="RNase_bind_SBP1"/>
    <property type="match status" value="1"/>
</dbReference>
<dbReference type="InterPro" id="IPR013083">
    <property type="entry name" value="Znf_RING/FYVE/PHD"/>
</dbReference>
<dbReference type="PANTHER" id="PTHR42647">
    <property type="entry name" value="SBP (S-RIBONUCLEASE BINDING PROTEIN) FAMILY PROTEIN"/>
    <property type="match status" value="1"/>
</dbReference>
<dbReference type="eggNOG" id="KOG1100">
    <property type="taxonomic scope" value="Eukaryota"/>
</dbReference>
<dbReference type="EnsemblPlants" id="Zm00001eb304970_T001">
    <property type="protein sequence ID" value="Zm00001eb304970_P001"/>
    <property type="gene ID" value="Zm00001eb304970"/>
</dbReference>
<dbReference type="GO" id="GO:0008270">
    <property type="term" value="F:zinc ion binding"/>
    <property type="evidence" value="ECO:0007669"/>
    <property type="project" value="UniProtKB-KW"/>
</dbReference>
<keyword evidence="2 4" id="KW-0863">Zinc-finger</keyword>
<dbReference type="GO" id="GO:0004842">
    <property type="term" value="F:ubiquitin-protein transferase activity"/>
    <property type="evidence" value="ECO:0000318"/>
    <property type="project" value="GO_Central"/>
</dbReference>
<accession>A0A1D6HX49</accession>
<dbReference type="RefSeq" id="XP_008652248.1">
    <property type="nucleotide sequence ID" value="XM_008654026.3"/>
</dbReference>
<dbReference type="PANTHER" id="PTHR42647:SF22">
    <property type="entry name" value="BOI-RELATED E3 UBIQUITIN-PROTEIN LIGASE 2-RELATED"/>
    <property type="match status" value="1"/>
</dbReference>